<name>A0ABM9X0H0_9RHOB</name>
<evidence type="ECO:0000313" key="1">
    <source>
        <dbReference type="EMBL" id="EDQ02936.1"/>
    </source>
</evidence>
<dbReference type="EMBL" id="ABID01000072">
    <property type="protein sequence ID" value="EDQ02936.1"/>
    <property type="molecule type" value="Genomic_DNA"/>
</dbReference>
<comment type="caution">
    <text evidence="1">The sequence shown here is derived from an EMBL/GenBank/DDBJ whole genome shotgun (WGS) entry which is preliminary data.</text>
</comment>
<proteinExistence type="predicted"/>
<keyword evidence="2" id="KW-1185">Reference proteome</keyword>
<gene>
    <name evidence="1" type="ORF">OIHEL45_17076</name>
</gene>
<protein>
    <submittedName>
        <fullName evidence="1">Uncharacterized protein</fullName>
    </submittedName>
</protein>
<sequence>MMLEAVHHGLSHPILAVAHAVRKDPTAGTRLHNAFPYKRKLLARVMRLAASLPNYQIREVEKKNDQSAVYKSARPNAPRPEYLAAAKQAISQLGESAERSDLLRCAETFLKEARQPPGDIS</sequence>
<dbReference type="Proteomes" id="UP000003257">
    <property type="component" value="Unassembled WGS sequence"/>
</dbReference>
<organism evidence="1 2">
    <name type="scientific">Sulfitobacter indolifex HEL-45</name>
    <dbReference type="NCBI Taxonomy" id="391624"/>
    <lineage>
        <taxon>Bacteria</taxon>
        <taxon>Pseudomonadati</taxon>
        <taxon>Pseudomonadota</taxon>
        <taxon>Alphaproteobacteria</taxon>
        <taxon>Rhodobacterales</taxon>
        <taxon>Roseobacteraceae</taxon>
        <taxon>Sulfitobacter</taxon>
    </lineage>
</organism>
<accession>A0ABM9X0H0</accession>
<evidence type="ECO:0000313" key="2">
    <source>
        <dbReference type="Proteomes" id="UP000003257"/>
    </source>
</evidence>
<reference evidence="1 2" key="1">
    <citation type="submission" date="2007-11" db="EMBL/GenBank/DDBJ databases">
        <authorList>
            <person name="Wagner-Dobler I."/>
            <person name="Ferriera S."/>
            <person name="Johnson J."/>
            <person name="Kravitz S."/>
            <person name="Beeson K."/>
            <person name="Sutton G."/>
            <person name="Rogers Y.-H."/>
            <person name="Friedman R."/>
            <person name="Frazier M."/>
            <person name="Venter J.C."/>
        </authorList>
    </citation>
    <scope>NUCLEOTIDE SEQUENCE [LARGE SCALE GENOMIC DNA]</scope>
    <source>
        <strain evidence="1 2">HEL-45</strain>
    </source>
</reference>